<protein>
    <submittedName>
        <fullName evidence="3">Uncharacterized protein</fullName>
    </submittedName>
</protein>
<feature type="transmembrane region" description="Helical" evidence="2">
    <location>
        <begin position="229"/>
        <end position="252"/>
    </location>
</feature>
<proteinExistence type="predicted"/>
<dbReference type="AlphaFoldDB" id="A0A917RCW6"/>
<keyword evidence="2" id="KW-0472">Membrane</keyword>
<feature type="region of interest" description="Disordered" evidence="1">
    <location>
        <begin position="122"/>
        <end position="142"/>
    </location>
</feature>
<dbReference type="EMBL" id="BMMH01000002">
    <property type="protein sequence ID" value="GGL01426.1"/>
    <property type="molecule type" value="Genomic_DNA"/>
</dbReference>
<dbReference type="RefSeq" id="WP_062996730.1">
    <property type="nucleotide sequence ID" value="NZ_BMMH01000002.1"/>
</dbReference>
<sequence length="296" mass="28880">MGKHRTTVRSRRAAGSVVAAGAVPLIATLIGAGTAHADVLPAPPVPSIVPAVLPALPPMPAPPGALLPSAPDPAVNPFGAAAGALQEATRAAAQSVTDAVTAATAQFTHPVPGTQLLAAPVPAATPGTRPPPEDAYPAPGEAPLADRPAAPIEAPPGTLRVGDLEMTVPFDTRDLNAGADRAQEQLTAFLDSAGIERSRADRVAAQAMSSGLIGAGIGTAVAAPVAIPFAMLGAVAGFVVGLPFLPTGLVVGPVLGATIAYGVVTVPAALAGAAIGAAFGATDGFTTQPFGPLPPQ</sequence>
<feature type="transmembrane region" description="Helical" evidence="2">
    <location>
        <begin position="259"/>
        <end position="281"/>
    </location>
</feature>
<name>A0A917RCW6_9NOCA</name>
<comment type="caution">
    <text evidence="3">The sequence shown here is derived from an EMBL/GenBank/DDBJ whole genome shotgun (WGS) entry which is preliminary data.</text>
</comment>
<dbReference type="Proteomes" id="UP000638263">
    <property type="component" value="Unassembled WGS sequence"/>
</dbReference>
<organism evidence="3 4">
    <name type="scientific">Nocardia jinanensis</name>
    <dbReference type="NCBI Taxonomy" id="382504"/>
    <lineage>
        <taxon>Bacteria</taxon>
        <taxon>Bacillati</taxon>
        <taxon>Actinomycetota</taxon>
        <taxon>Actinomycetes</taxon>
        <taxon>Mycobacteriales</taxon>
        <taxon>Nocardiaceae</taxon>
        <taxon>Nocardia</taxon>
    </lineage>
</organism>
<evidence type="ECO:0000313" key="3">
    <source>
        <dbReference type="EMBL" id="GGL01426.1"/>
    </source>
</evidence>
<gene>
    <name evidence="3" type="ORF">GCM10011588_15150</name>
</gene>
<evidence type="ECO:0000256" key="2">
    <source>
        <dbReference type="SAM" id="Phobius"/>
    </source>
</evidence>
<reference evidence="3" key="2">
    <citation type="submission" date="2020-09" db="EMBL/GenBank/DDBJ databases">
        <authorList>
            <person name="Sun Q."/>
            <person name="Zhou Y."/>
        </authorList>
    </citation>
    <scope>NUCLEOTIDE SEQUENCE</scope>
    <source>
        <strain evidence="3">CGMCC 4.3508</strain>
    </source>
</reference>
<accession>A0A917RCW6</accession>
<evidence type="ECO:0000313" key="4">
    <source>
        <dbReference type="Proteomes" id="UP000638263"/>
    </source>
</evidence>
<keyword evidence="4" id="KW-1185">Reference proteome</keyword>
<reference evidence="3" key="1">
    <citation type="journal article" date="2014" name="Int. J. Syst. Evol. Microbiol.">
        <title>Complete genome sequence of Corynebacterium casei LMG S-19264T (=DSM 44701T), isolated from a smear-ripened cheese.</title>
        <authorList>
            <consortium name="US DOE Joint Genome Institute (JGI-PGF)"/>
            <person name="Walter F."/>
            <person name="Albersmeier A."/>
            <person name="Kalinowski J."/>
            <person name="Ruckert C."/>
        </authorList>
    </citation>
    <scope>NUCLEOTIDE SEQUENCE</scope>
    <source>
        <strain evidence="3">CGMCC 4.3508</strain>
    </source>
</reference>
<evidence type="ECO:0000256" key="1">
    <source>
        <dbReference type="SAM" id="MobiDB-lite"/>
    </source>
</evidence>
<keyword evidence="2" id="KW-1133">Transmembrane helix</keyword>
<keyword evidence="2" id="KW-0812">Transmembrane</keyword>